<dbReference type="RefSeq" id="WP_045881679.1">
    <property type="nucleotide sequence ID" value="NZ_CP011110.1"/>
</dbReference>
<dbReference type="PANTHER" id="PTHR30273">
    <property type="entry name" value="PERIPLASMIC SIGNAL SENSOR AND SIGMA FACTOR ACTIVATOR FECR-RELATED"/>
    <property type="match status" value="1"/>
</dbReference>
<feature type="compositionally biased region" description="Polar residues" evidence="1">
    <location>
        <begin position="7"/>
        <end position="22"/>
    </location>
</feature>
<feature type="domain" description="Protein FecR C-terminal" evidence="4">
    <location>
        <begin position="258"/>
        <end position="315"/>
    </location>
</feature>
<name>A0A0D5XV97_9PSED</name>
<dbReference type="AlphaFoldDB" id="A0A0D5XV97"/>
<dbReference type="PIRSF" id="PIRSF018266">
    <property type="entry name" value="FecR"/>
    <property type="match status" value="1"/>
</dbReference>
<feature type="domain" description="FecR protein" evidence="2">
    <location>
        <begin position="125"/>
        <end position="214"/>
    </location>
</feature>
<dbReference type="PATRIC" id="fig|587753.10.peg.1543"/>
<dbReference type="InterPro" id="IPR032623">
    <property type="entry name" value="FecR_N"/>
</dbReference>
<dbReference type="Proteomes" id="UP000032748">
    <property type="component" value="Chromosome"/>
</dbReference>
<evidence type="ECO:0000313" key="6">
    <source>
        <dbReference type="Proteomes" id="UP000032748"/>
    </source>
</evidence>
<dbReference type="PANTHER" id="PTHR30273:SF2">
    <property type="entry name" value="PROTEIN FECR"/>
    <property type="match status" value="1"/>
</dbReference>
<evidence type="ECO:0000259" key="2">
    <source>
        <dbReference type="Pfam" id="PF04773"/>
    </source>
</evidence>
<evidence type="ECO:0000259" key="4">
    <source>
        <dbReference type="Pfam" id="PF16344"/>
    </source>
</evidence>
<dbReference type="Pfam" id="PF16344">
    <property type="entry name" value="FecR_C"/>
    <property type="match status" value="1"/>
</dbReference>
<dbReference type="Pfam" id="PF16220">
    <property type="entry name" value="DUF4880"/>
    <property type="match status" value="1"/>
</dbReference>
<dbReference type="EMBL" id="CP011110">
    <property type="protein sequence ID" value="AKA23008.1"/>
    <property type="molecule type" value="Genomic_DNA"/>
</dbReference>
<dbReference type="InterPro" id="IPR006860">
    <property type="entry name" value="FecR"/>
</dbReference>
<feature type="domain" description="FecR N-terminal" evidence="3">
    <location>
        <begin position="27"/>
        <end position="66"/>
    </location>
</feature>
<dbReference type="Gene3D" id="3.55.50.30">
    <property type="match status" value="1"/>
</dbReference>
<proteinExistence type="predicted"/>
<evidence type="ECO:0000259" key="3">
    <source>
        <dbReference type="Pfam" id="PF16220"/>
    </source>
</evidence>
<sequence>MTDIHRTQSTAQAGTTPASDSPDQAMDQALDWLILLENPSPEQTRQFHHWLNASPLHGAAFDKAQAIWNGPQIVRCAQSLDQRKTRPGVLARLRPHWRPLATAAVLILGLFSFSNLPLRLQADHLTVVGERQRLQLEDGSKVLLNTNSAFSSTIDERQRVARLYQGEAFFEIAANRGQPLELDAGPVRASVRDTDFAVRYLDGVAQVRVQRGDVDLRATHDDARVRLTAGESIRIGPNGFDRPARLDPAKDLAWVQGRLVFENCPLGQVLAELRRYYPGWIINNNERLADVAVTGNYRLDQPLDVLRSLAHITSAHLEEFPALVILN</sequence>
<dbReference type="Pfam" id="PF04773">
    <property type="entry name" value="FecR"/>
    <property type="match status" value="1"/>
</dbReference>
<organism evidence="5 6">
    <name type="scientific">Pseudomonas chlororaphis</name>
    <dbReference type="NCBI Taxonomy" id="587753"/>
    <lineage>
        <taxon>Bacteria</taxon>
        <taxon>Pseudomonadati</taxon>
        <taxon>Pseudomonadota</taxon>
        <taxon>Gammaproteobacteria</taxon>
        <taxon>Pseudomonadales</taxon>
        <taxon>Pseudomonadaceae</taxon>
        <taxon>Pseudomonas</taxon>
    </lineage>
</organism>
<protein>
    <submittedName>
        <fullName evidence="5">Glycerol-3-phosphate ABC transporter substrate-binding protein</fullName>
    </submittedName>
</protein>
<evidence type="ECO:0000313" key="5">
    <source>
        <dbReference type="EMBL" id="AKA23008.1"/>
    </source>
</evidence>
<dbReference type="KEGG" id="pcz:PCL1606_15530"/>
<accession>A0A0D5XV97</accession>
<feature type="region of interest" description="Disordered" evidence="1">
    <location>
        <begin position="1"/>
        <end position="23"/>
    </location>
</feature>
<gene>
    <name evidence="5" type="ORF">PCL1606_15530</name>
</gene>
<dbReference type="InterPro" id="IPR032508">
    <property type="entry name" value="FecR_C"/>
</dbReference>
<reference evidence="5 6" key="1">
    <citation type="journal article" date="2015" name="Mol. Plant Microbe Interact.">
        <title>Comparative Genomic Analysis of Pseudomonas chlororaphis PCL1606 Reveals New Insight into Antifungal Compounds Involved in Biocontrol.</title>
        <authorList>
            <person name="Calderon C.E."/>
            <person name="Ramos C."/>
            <person name="de Vicente A."/>
            <person name="Cazorla F.M."/>
        </authorList>
    </citation>
    <scope>NUCLEOTIDE SEQUENCE [LARGE SCALE GENOMIC DNA]</scope>
    <source>
        <strain evidence="5 6">PCL1606</strain>
    </source>
</reference>
<evidence type="ECO:0000256" key="1">
    <source>
        <dbReference type="SAM" id="MobiDB-lite"/>
    </source>
</evidence>
<dbReference type="GO" id="GO:0016989">
    <property type="term" value="F:sigma factor antagonist activity"/>
    <property type="evidence" value="ECO:0007669"/>
    <property type="project" value="TreeGrafter"/>
</dbReference>
<dbReference type="Gene3D" id="2.60.120.1440">
    <property type="match status" value="1"/>
</dbReference>
<dbReference type="InterPro" id="IPR012373">
    <property type="entry name" value="Ferrdict_sens_TM"/>
</dbReference>